<feature type="region of interest" description="Disordered" evidence="1">
    <location>
        <begin position="36"/>
        <end position="66"/>
    </location>
</feature>
<comment type="caution">
    <text evidence="2">The sequence shown here is derived from an EMBL/GenBank/DDBJ whole genome shotgun (WGS) entry which is preliminary data.</text>
</comment>
<dbReference type="Proteomes" id="UP001189429">
    <property type="component" value="Unassembled WGS sequence"/>
</dbReference>
<organism evidence="2 3">
    <name type="scientific">Prorocentrum cordatum</name>
    <dbReference type="NCBI Taxonomy" id="2364126"/>
    <lineage>
        <taxon>Eukaryota</taxon>
        <taxon>Sar</taxon>
        <taxon>Alveolata</taxon>
        <taxon>Dinophyceae</taxon>
        <taxon>Prorocentrales</taxon>
        <taxon>Prorocentraceae</taxon>
        <taxon>Prorocentrum</taxon>
    </lineage>
</organism>
<feature type="non-terminal residue" evidence="2">
    <location>
        <position position="1"/>
    </location>
</feature>
<protein>
    <submittedName>
        <fullName evidence="2">Uncharacterized protein</fullName>
    </submittedName>
</protein>
<evidence type="ECO:0000313" key="3">
    <source>
        <dbReference type="Proteomes" id="UP001189429"/>
    </source>
</evidence>
<dbReference type="EMBL" id="CAUYUJ010016132">
    <property type="protein sequence ID" value="CAK0862160.1"/>
    <property type="molecule type" value="Genomic_DNA"/>
</dbReference>
<gene>
    <name evidence="2" type="ORF">PCOR1329_LOCUS50656</name>
</gene>
<proteinExistence type="predicted"/>
<sequence>FGSSRRSRSRSASAALVHRFPPPALAAMCRLGAAATPGARRPARVGERPAGPDGPRQGGAQSRQWAKRAAFPKINQTIIAAAEHDLPTTVAVVEPLIPQMNLVNISTALHRLARLSSSSPESLHQLRGHPVMPALLAAAATALDRARETGAQPKTQALSNVTWAMATMQTLDLHLLTKVVALSEEVMPLFKAFELSGLLWGLATLGRSEPEVLRLASPIFDRAAGQVSGDFSFRCLVMTSWAYATAGWADAGLFQRLGDLMLPGLRSASGAELQSISWAFEAIGAYHGAVLTEVRWRLGGGGVGSGATAPHTALRRAAWARGGPADQGIAPARSPALRRLEVVEDPFACPEDAAATAQLRSCAEAAAAVAAPEPAAGGRVQQAAGQGWVCTVKNTFVEVSDGSASGDESEDEAPLGPSLAIIPQGIIDPDELTAYRMSYQKFRSGKCRGAKGEVSRLGAGA</sequence>
<evidence type="ECO:0000313" key="2">
    <source>
        <dbReference type="EMBL" id="CAK0862160.1"/>
    </source>
</evidence>
<name>A0ABN9UQC6_9DINO</name>
<keyword evidence="3" id="KW-1185">Reference proteome</keyword>
<reference evidence="2" key="1">
    <citation type="submission" date="2023-10" db="EMBL/GenBank/DDBJ databases">
        <authorList>
            <person name="Chen Y."/>
            <person name="Shah S."/>
            <person name="Dougan E. K."/>
            <person name="Thang M."/>
            <person name="Chan C."/>
        </authorList>
    </citation>
    <scope>NUCLEOTIDE SEQUENCE [LARGE SCALE GENOMIC DNA]</scope>
</reference>
<accession>A0ABN9UQC6</accession>
<evidence type="ECO:0000256" key="1">
    <source>
        <dbReference type="SAM" id="MobiDB-lite"/>
    </source>
</evidence>